<accession>A0A2P5DQH6</accession>
<dbReference type="AlphaFoldDB" id="A0A2P5DQH6"/>
<gene>
    <name evidence="1" type="ORF">PanWU01x14_041610</name>
</gene>
<dbReference type="Proteomes" id="UP000237105">
    <property type="component" value="Unassembled WGS sequence"/>
</dbReference>
<name>A0A2P5DQH6_PARAD</name>
<comment type="caution">
    <text evidence="1">The sequence shown here is derived from an EMBL/GenBank/DDBJ whole genome shotgun (WGS) entry which is preliminary data.</text>
</comment>
<evidence type="ECO:0000313" key="1">
    <source>
        <dbReference type="EMBL" id="PON75536.1"/>
    </source>
</evidence>
<dbReference type="EMBL" id="JXTB01000023">
    <property type="protein sequence ID" value="PON75536.1"/>
    <property type="molecule type" value="Genomic_DNA"/>
</dbReference>
<protein>
    <submittedName>
        <fullName evidence="1">Uncharacterized protein</fullName>
    </submittedName>
</protein>
<reference evidence="2" key="1">
    <citation type="submission" date="2016-06" db="EMBL/GenBank/DDBJ databases">
        <title>Parallel loss of symbiosis genes in relatives of nitrogen-fixing non-legume Parasponia.</title>
        <authorList>
            <person name="Van Velzen R."/>
            <person name="Holmer R."/>
            <person name="Bu F."/>
            <person name="Rutten L."/>
            <person name="Van Zeijl A."/>
            <person name="Liu W."/>
            <person name="Santuari L."/>
            <person name="Cao Q."/>
            <person name="Sharma T."/>
            <person name="Shen D."/>
            <person name="Roswanjaya Y."/>
            <person name="Wardhani T."/>
            <person name="Kalhor M.S."/>
            <person name="Jansen J."/>
            <person name="Van den Hoogen J."/>
            <person name="Gungor B."/>
            <person name="Hartog M."/>
            <person name="Hontelez J."/>
            <person name="Verver J."/>
            <person name="Yang W.-C."/>
            <person name="Schijlen E."/>
            <person name="Repin R."/>
            <person name="Schilthuizen M."/>
            <person name="Schranz E."/>
            <person name="Heidstra R."/>
            <person name="Miyata K."/>
            <person name="Fedorova E."/>
            <person name="Kohlen W."/>
            <person name="Bisseling T."/>
            <person name="Smit S."/>
            <person name="Geurts R."/>
        </authorList>
    </citation>
    <scope>NUCLEOTIDE SEQUENCE [LARGE SCALE GENOMIC DNA]</scope>
    <source>
        <strain evidence="2">cv. WU1-14</strain>
    </source>
</reference>
<keyword evidence="2" id="KW-1185">Reference proteome</keyword>
<sequence length="57" mass="6508">MPTPTAKISTLRNLSSPISKGLLPISPLILLSRFSSLCFSFEFRMLPFFDTQNRLYI</sequence>
<proteinExistence type="predicted"/>
<organism evidence="1 2">
    <name type="scientific">Parasponia andersonii</name>
    <name type="common">Sponia andersonii</name>
    <dbReference type="NCBI Taxonomy" id="3476"/>
    <lineage>
        <taxon>Eukaryota</taxon>
        <taxon>Viridiplantae</taxon>
        <taxon>Streptophyta</taxon>
        <taxon>Embryophyta</taxon>
        <taxon>Tracheophyta</taxon>
        <taxon>Spermatophyta</taxon>
        <taxon>Magnoliopsida</taxon>
        <taxon>eudicotyledons</taxon>
        <taxon>Gunneridae</taxon>
        <taxon>Pentapetalae</taxon>
        <taxon>rosids</taxon>
        <taxon>fabids</taxon>
        <taxon>Rosales</taxon>
        <taxon>Cannabaceae</taxon>
        <taxon>Parasponia</taxon>
    </lineage>
</organism>
<evidence type="ECO:0000313" key="2">
    <source>
        <dbReference type="Proteomes" id="UP000237105"/>
    </source>
</evidence>